<dbReference type="AlphaFoldDB" id="A0AAW1WT58"/>
<dbReference type="EMBL" id="JBEDUW010000005">
    <property type="protein sequence ID" value="KAK9927408.1"/>
    <property type="molecule type" value="Genomic_DNA"/>
</dbReference>
<dbReference type="InterPro" id="IPR027330">
    <property type="entry name" value="TPX2_central_dom"/>
</dbReference>
<evidence type="ECO:0000259" key="2">
    <source>
        <dbReference type="Pfam" id="PF12214"/>
    </source>
</evidence>
<name>A0AAW1WT58_RUBAR</name>
<evidence type="ECO:0000313" key="4">
    <source>
        <dbReference type="Proteomes" id="UP001457282"/>
    </source>
</evidence>
<dbReference type="GO" id="GO:0005819">
    <property type="term" value="C:spindle"/>
    <property type="evidence" value="ECO:0007669"/>
    <property type="project" value="InterPro"/>
</dbReference>
<feature type="compositionally biased region" description="Basic and acidic residues" evidence="1">
    <location>
        <begin position="455"/>
        <end position="466"/>
    </location>
</feature>
<feature type="domain" description="TPX2 central" evidence="2">
    <location>
        <begin position="245"/>
        <end position="412"/>
    </location>
</feature>
<organism evidence="3 4">
    <name type="scientific">Rubus argutus</name>
    <name type="common">Southern blackberry</name>
    <dbReference type="NCBI Taxonomy" id="59490"/>
    <lineage>
        <taxon>Eukaryota</taxon>
        <taxon>Viridiplantae</taxon>
        <taxon>Streptophyta</taxon>
        <taxon>Embryophyta</taxon>
        <taxon>Tracheophyta</taxon>
        <taxon>Spermatophyta</taxon>
        <taxon>Magnoliopsida</taxon>
        <taxon>eudicotyledons</taxon>
        <taxon>Gunneridae</taxon>
        <taxon>Pentapetalae</taxon>
        <taxon>rosids</taxon>
        <taxon>fabids</taxon>
        <taxon>Rosales</taxon>
        <taxon>Rosaceae</taxon>
        <taxon>Rosoideae</taxon>
        <taxon>Rosoideae incertae sedis</taxon>
        <taxon>Rubus</taxon>
    </lineage>
</organism>
<evidence type="ECO:0000313" key="3">
    <source>
        <dbReference type="EMBL" id="KAK9927408.1"/>
    </source>
</evidence>
<comment type="caution">
    <text evidence="3">The sequence shown here is derived from an EMBL/GenBank/DDBJ whole genome shotgun (WGS) entry which is preliminary data.</text>
</comment>
<dbReference type="PANTHER" id="PTHR14326:SF15">
    <property type="entry name" value="OS06G0130200 PROTEIN"/>
    <property type="match status" value="1"/>
</dbReference>
<dbReference type="GO" id="GO:0008017">
    <property type="term" value="F:microtubule binding"/>
    <property type="evidence" value="ECO:0007669"/>
    <property type="project" value="TreeGrafter"/>
</dbReference>
<reference evidence="3 4" key="1">
    <citation type="journal article" date="2023" name="G3 (Bethesda)">
        <title>A chromosome-length genome assembly and annotation of blackberry (Rubus argutus, cv. 'Hillquist').</title>
        <authorList>
            <person name="Bruna T."/>
            <person name="Aryal R."/>
            <person name="Dudchenko O."/>
            <person name="Sargent D.J."/>
            <person name="Mead D."/>
            <person name="Buti M."/>
            <person name="Cavallini A."/>
            <person name="Hytonen T."/>
            <person name="Andres J."/>
            <person name="Pham M."/>
            <person name="Weisz D."/>
            <person name="Mascagni F."/>
            <person name="Usai G."/>
            <person name="Natali L."/>
            <person name="Bassil N."/>
            <person name="Fernandez G.E."/>
            <person name="Lomsadze A."/>
            <person name="Armour M."/>
            <person name="Olukolu B."/>
            <person name="Poorten T."/>
            <person name="Britton C."/>
            <person name="Davik J."/>
            <person name="Ashrafi H."/>
            <person name="Aiden E.L."/>
            <person name="Borodovsky M."/>
            <person name="Worthington M."/>
        </authorList>
    </citation>
    <scope>NUCLEOTIDE SEQUENCE [LARGE SCALE GENOMIC DNA]</scope>
    <source>
        <strain evidence="3">PI 553951</strain>
    </source>
</reference>
<dbReference type="Pfam" id="PF12214">
    <property type="entry name" value="TPX2_importin"/>
    <property type="match status" value="1"/>
</dbReference>
<keyword evidence="4" id="KW-1185">Reference proteome</keyword>
<proteinExistence type="predicted"/>
<feature type="region of interest" description="Disordered" evidence="1">
    <location>
        <begin position="483"/>
        <end position="508"/>
    </location>
</feature>
<feature type="region of interest" description="Disordered" evidence="1">
    <location>
        <begin position="345"/>
        <end position="379"/>
    </location>
</feature>
<dbReference type="GO" id="GO:0005880">
    <property type="term" value="C:nuclear microtubule"/>
    <property type="evidence" value="ECO:0007669"/>
    <property type="project" value="TreeGrafter"/>
</dbReference>
<dbReference type="GO" id="GO:0030295">
    <property type="term" value="F:protein kinase activator activity"/>
    <property type="evidence" value="ECO:0007669"/>
    <property type="project" value="TreeGrafter"/>
</dbReference>
<protein>
    <recommendedName>
        <fullName evidence="2">TPX2 central domain-containing protein</fullName>
    </recommendedName>
</protein>
<evidence type="ECO:0000256" key="1">
    <source>
        <dbReference type="SAM" id="MobiDB-lite"/>
    </source>
</evidence>
<feature type="region of interest" description="Disordered" evidence="1">
    <location>
        <begin position="437"/>
        <end position="466"/>
    </location>
</feature>
<dbReference type="PANTHER" id="PTHR14326">
    <property type="entry name" value="TARGETING PROTEIN FOR XKLP2"/>
    <property type="match status" value="1"/>
</dbReference>
<dbReference type="GO" id="GO:0090307">
    <property type="term" value="P:mitotic spindle assembly"/>
    <property type="evidence" value="ECO:0007669"/>
    <property type="project" value="TreeGrafter"/>
</dbReference>
<feature type="compositionally biased region" description="Basic and acidic residues" evidence="1">
    <location>
        <begin position="357"/>
        <end position="371"/>
    </location>
</feature>
<dbReference type="Proteomes" id="UP001457282">
    <property type="component" value="Unassembled WGS sequence"/>
</dbReference>
<gene>
    <name evidence="3" type="ORF">M0R45_024592</name>
</gene>
<accession>A0AAW1WT58</accession>
<dbReference type="GO" id="GO:0060236">
    <property type="term" value="P:regulation of mitotic spindle organization"/>
    <property type="evidence" value="ECO:0007669"/>
    <property type="project" value="InterPro"/>
</dbReference>
<dbReference type="InterPro" id="IPR009675">
    <property type="entry name" value="TPX2_fam"/>
</dbReference>
<sequence>MEMEEDMEVEQVFTAHEVDVDYEFDAARYFNFTREETPVEARRAELWFESAKSYPPSPVVTRLVLTGDILLGNVNTSPKSKDVENTNDIDCNIGMGQESCAMDVNSRDCEGMNKGIFGGNLQRVLNQPHGAGTGLTFNHLKGQNNSSVKPSFPRKSTLMKPTASQLAKQNRPPQICGARFQMLHVQNSEKSLCSSAGVEIQATKRQKLEGGHLHKVTDAMQQTNFIHKAPKKFETFDKISAHAKLKITIPREPDFETTYRAQRIRPRNGSVLEQVTSAPRKFKARPLNKKIFEAPSLPLPKRSTPKLPEFHEFHLKTMERAMQNTSTVPSSSHHFNGLEKVLEKTSASTVAGNGNGEPRRPSKMEGPKQDGSDGMPKFKARPLNKKIFSSKGDIGVFWNSKRETTVPMEFTFQTERRTQHNPPTDLFSKLSLTSELQPNNGSRLKLPQPTPVSMKDSKENRSNFFQPEHKIMVKEKPSLFGGKQARFGGVRPISDVDNKSRMRSLGVR</sequence>